<evidence type="ECO:0000259" key="2">
    <source>
        <dbReference type="Pfam" id="PF03972"/>
    </source>
</evidence>
<evidence type="ECO:0000256" key="1">
    <source>
        <dbReference type="ARBA" id="ARBA00006174"/>
    </source>
</evidence>
<dbReference type="SUPFAM" id="SSF103378">
    <property type="entry name" value="2-methylcitrate dehydratase PrpD"/>
    <property type="match status" value="1"/>
</dbReference>
<evidence type="ECO:0008006" key="6">
    <source>
        <dbReference type="Google" id="ProtNLM"/>
    </source>
</evidence>
<dbReference type="InterPro" id="IPR045336">
    <property type="entry name" value="MmgE_PrpD_N"/>
</dbReference>
<accession>A0A446CKF0</accession>
<dbReference type="InterPro" id="IPR042183">
    <property type="entry name" value="MmgE/PrpD_sf_1"/>
</dbReference>
<dbReference type="InterPro" id="IPR005656">
    <property type="entry name" value="MmgE_PrpD"/>
</dbReference>
<comment type="similarity">
    <text evidence="1">Belongs to the PrpD family.</text>
</comment>
<organism evidence="4 5">
    <name type="scientific">Achromobacter veterisilvae</name>
    <dbReference type="NCBI Taxonomy" id="2069367"/>
    <lineage>
        <taxon>Bacteria</taxon>
        <taxon>Pseudomonadati</taxon>
        <taxon>Pseudomonadota</taxon>
        <taxon>Betaproteobacteria</taxon>
        <taxon>Burkholderiales</taxon>
        <taxon>Alcaligenaceae</taxon>
        <taxon>Achromobacter</taxon>
    </lineage>
</organism>
<dbReference type="GO" id="GO:0016829">
    <property type="term" value="F:lyase activity"/>
    <property type="evidence" value="ECO:0007669"/>
    <property type="project" value="InterPro"/>
</dbReference>
<dbReference type="AlphaFoldDB" id="A0A446CKF0"/>
<dbReference type="OrthoDB" id="9797528at2"/>
<evidence type="ECO:0000313" key="4">
    <source>
        <dbReference type="EMBL" id="SSW68215.1"/>
    </source>
</evidence>
<proteinExistence type="inferred from homology"/>
<sequence>MRLAGRFAEFSAQLAMGNLPQSVIEKARACVLNGYGIALGSHPTPFFGVAERAALAMDGERPDGATLLGSGRRSTVAGAALANAALFHGRAQEDTCGVAHFGAILLPLLTALVERGEGRMEDFLPALVAGYEVGGALESAYSARTTAAGLRASPLYGTIAAAAATARLWRLSVERTAAALSNAASFTGGILQSFGDGTDEWRYQVGMAGRNGLAAATLAANGSVSAAGAFEGHAGFTRAFVRTECDADAIAGGLGRDWSLLKVTFKPYPVCALNQTPVRASLLLRERLGDRMDGLRGLRVYLNPTVVGYAGMDKEGPFQSVSGTLMSTQFCVATTLLHGAPTIARMADFDDAAVKGLIPRITLHADESLGLLACRLEADTGNGEPPSILRMDTDHTEYSYDRARVSTLVRGIGEETGVAQRAYDRIERFAAALPDADLDDVLAAFKEIQTAR</sequence>
<protein>
    <recommendedName>
        <fullName evidence="6">2-methylcitrate dehydratase</fullName>
    </recommendedName>
</protein>
<dbReference type="Proteomes" id="UP000289465">
    <property type="component" value="Unassembled WGS sequence"/>
</dbReference>
<reference evidence="4 5" key="1">
    <citation type="submission" date="2018-07" db="EMBL/GenBank/DDBJ databases">
        <authorList>
            <person name="Peeters C."/>
        </authorList>
    </citation>
    <scope>NUCLEOTIDE SEQUENCE [LARGE SCALE GENOMIC DNA]</scope>
    <source>
        <strain evidence="4 5">LMG 30378</strain>
    </source>
</reference>
<name>A0A446CKF0_9BURK</name>
<dbReference type="InterPro" id="IPR045337">
    <property type="entry name" value="MmgE_PrpD_C"/>
</dbReference>
<feature type="domain" description="MmgE/PrpD N-terminal" evidence="2">
    <location>
        <begin position="6"/>
        <end position="242"/>
    </location>
</feature>
<dbReference type="InterPro" id="IPR036148">
    <property type="entry name" value="MmgE/PrpD_sf"/>
</dbReference>
<dbReference type="RefSeq" id="WP_129241651.1">
    <property type="nucleotide sequence ID" value="NZ_UFQC01000014.1"/>
</dbReference>
<feature type="domain" description="MmgE/PrpD C-terminal" evidence="3">
    <location>
        <begin position="268"/>
        <end position="369"/>
    </location>
</feature>
<dbReference type="PANTHER" id="PTHR16943">
    <property type="entry name" value="2-METHYLCITRATE DEHYDRATASE-RELATED"/>
    <property type="match status" value="1"/>
</dbReference>
<dbReference type="Pfam" id="PF19305">
    <property type="entry name" value="MmgE_PrpD_C"/>
    <property type="match status" value="1"/>
</dbReference>
<dbReference type="Pfam" id="PF03972">
    <property type="entry name" value="MmgE_PrpD_N"/>
    <property type="match status" value="1"/>
</dbReference>
<evidence type="ECO:0000259" key="3">
    <source>
        <dbReference type="Pfam" id="PF19305"/>
    </source>
</evidence>
<gene>
    <name evidence="4" type="ORF">AVE30378_02951</name>
</gene>
<dbReference type="EMBL" id="UFQC01000014">
    <property type="protein sequence ID" value="SSW68215.1"/>
    <property type="molecule type" value="Genomic_DNA"/>
</dbReference>
<dbReference type="PANTHER" id="PTHR16943:SF8">
    <property type="entry name" value="2-METHYLCITRATE DEHYDRATASE"/>
    <property type="match status" value="1"/>
</dbReference>
<evidence type="ECO:0000313" key="5">
    <source>
        <dbReference type="Proteomes" id="UP000289465"/>
    </source>
</evidence>
<dbReference type="Gene3D" id="1.10.4100.10">
    <property type="entry name" value="2-methylcitrate dehydratase PrpD"/>
    <property type="match status" value="1"/>
</dbReference>